<dbReference type="Proteomes" id="UP000034071">
    <property type="component" value="Chromosome"/>
</dbReference>
<gene>
    <name evidence="5" type="primary">zapD</name>
    <name evidence="6" type="ORF">TQ33_1681</name>
</gene>
<keyword evidence="4 5" id="KW-0131">Cell cycle</keyword>
<dbReference type="SUPFAM" id="SSF160950">
    <property type="entry name" value="YacF-like"/>
    <property type="match status" value="1"/>
</dbReference>
<keyword evidence="3 5" id="KW-0717">Septation</keyword>
<evidence type="ECO:0000256" key="1">
    <source>
        <dbReference type="ARBA" id="ARBA00022490"/>
    </source>
</evidence>
<evidence type="ECO:0000256" key="4">
    <source>
        <dbReference type="ARBA" id="ARBA00023306"/>
    </source>
</evidence>
<dbReference type="InterPro" id="IPR027462">
    <property type="entry name" value="ZapD_C"/>
</dbReference>
<dbReference type="HOGENOM" id="CLU_076303_0_1_6"/>
<dbReference type="PATRIC" id="fig|914150.5.peg.1702"/>
<dbReference type="Pfam" id="PF07072">
    <property type="entry name" value="ZapD"/>
    <property type="match status" value="1"/>
</dbReference>
<protein>
    <recommendedName>
        <fullName evidence="5">Cell division protein ZapD</fullName>
    </recommendedName>
    <alternativeName>
        <fullName evidence="5">Z ring-associated protein D</fullName>
    </alternativeName>
</protein>
<dbReference type="KEGG" id="kge:TQ33_1681"/>
<proteinExistence type="inferred from homology"/>
<comment type="subunit">
    <text evidence="5">Interacts with FtsZ.</text>
</comment>
<organism evidence="6 7">
    <name type="scientific">Kangiella geojedonensis</name>
    <dbReference type="NCBI Taxonomy" id="914150"/>
    <lineage>
        <taxon>Bacteria</taxon>
        <taxon>Pseudomonadati</taxon>
        <taxon>Pseudomonadota</taxon>
        <taxon>Gammaproteobacteria</taxon>
        <taxon>Kangiellales</taxon>
        <taxon>Kangiellaceae</taxon>
        <taxon>Kangiella</taxon>
    </lineage>
</organism>
<sequence length="255" mass="29880">MSDAVESILYEHPLSEQVRTYLRLEQLFAIQLHLREQESTICHVGALRNLWEILDSLDRGDIKGELIKELEAQKLHFEQLEESPYIDALKLKRFLDQLNQLLDWLSRYRGKFGTTLRSDRFIDMLKNRIRMPGGTCSFDLPELHLFLNQSPQYRQNCLKEWFSHLDGLAQCIKILLRLFRENGEFESVVSKQGVYQSSLSNRSNPQLLRVMLPSDSSYFPEISGSKHYFSIRFIEKAESELKPVAEDFEFELAIC</sequence>
<dbReference type="HAMAP" id="MF_01092">
    <property type="entry name" value="ZapD"/>
    <property type="match status" value="1"/>
</dbReference>
<dbReference type="GO" id="GO:0043093">
    <property type="term" value="P:FtsZ-dependent cytokinesis"/>
    <property type="evidence" value="ECO:0007669"/>
    <property type="project" value="UniProtKB-UniRule"/>
</dbReference>
<dbReference type="EMBL" id="CP010975">
    <property type="protein sequence ID" value="AKE52623.1"/>
    <property type="molecule type" value="Genomic_DNA"/>
</dbReference>
<dbReference type="InterPro" id="IPR036268">
    <property type="entry name" value="ZapD_sf"/>
</dbReference>
<dbReference type="InterPro" id="IPR009777">
    <property type="entry name" value="ZapD"/>
</dbReference>
<name>A0A0F6RCQ6_9GAMM</name>
<keyword evidence="1 5" id="KW-0963">Cytoplasm</keyword>
<dbReference type="GO" id="GO:0005737">
    <property type="term" value="C:cytoplasm"/>
    <property type="evidence" value="ECO:0007669"/>
    <property type="project" value="UniProtKB-SubCell"/>
</dbReference>
<dbReference type="PANTHER" id="PTHR39455:SF1">
    <property type="entry name" value="CELL DIVISION PROTEIN ZAPD"/>
    <property type="match status" value="1"/>
</dbReference>
<dbReference type="RefSeq" id="WP_046561671.1">
    <property type="nucleotide sequence ID" value="NZ_CP010975.1"/>
</dbReference>
<evidence type="ECO:0000256" key="2">
    <source>
        <dbReference type="ARBA" id="ARBA00022618"/>
    </source>
</evidence>
<comment type="function">
    <text evidence="5">Cell division factor that enhances FtsZ-ring assembly. Directly interacts with FtsZ and promotes bundling of FtsZ protofilaments, with a reduction in FtsZ GTPase activity.</text>
</comment>
<keyword evidence="7" id="KW-1185">Reference proteome</keyword>
<comment type="subcellular location">
    <subcellularLocation>
        <location evidence="5">Cytoplasm</location>
    </subcellularLocation>
    <text evidence="5">Localizes to mid-cell in an FtsZ-dependent manner.</text>
</comment>
<comment type="similarity">
    <text evidence="5">Belongs to the ZapD family.</text>
</comment>
<dbReference type="AlphaFoldDB" id="A0A0F6RCQ6"/>
<evidence type="ECO:0000313" key="7">
    <source>
        <dbReference type="Proteomes" id="UP000034071"/>
    </source>
</evidence>
<evidence type="ECO:0000313" key="6">
    <source>
        <dbReference type="EMBL" id="AKE52623.1"/>
    </source>
</evidence>
<reference evidence="6 7" key="1">
    <citation type="submission" date="2015-02" db="EMBL/GenBank/DDBJ databases">
        <title>Complete genome sequence of Kangiella geojedonensis strain YCS-5T.</title>
        <authorList>
            <person name="Kim K.M."/>
        </authorList>
    </citation>
    <scope>NUCLEOTIDE SEQUENCE [LARGE SCALE GENOMIC DNA]</scope>
    <source>
        <strain evidence="6 7">YCS-5</strain>
    </source>
</reference>
<accession>A0A0F6RCQ6</accession>
<dbReference type="OrthoDB" id="5294622at2"/>
<keyword evidence="2 5" id="KW-0132">Cell division</keyword>
<dbReference type="Gene3D" id="2.60.440.10">
    <property type="entry name" value="YacF-like domains"/>
    <property type="match status" value="1"/>
</dbReference>
<dbReference type="GO" id="GO:0000917">
    <property type="term" value="P:division septum assembly"/>
    <property type="evidence" value="ECO:0007669"/>
    <property type="project" value="UniProtKB-KW"/>
</dbReference>
<dbReference type="PANTHER" id="PTHR39455">
    <property type="entry name" value="CELL DIVISION PROTEIN ZAPD"/>
    <property type="match status" value="1"/>
</dbReference>
<dbReference type="STRING" id="914150.TQ33_1681"/>
<dbReference type="NCBIfam" id="NF003656">
    <property type="entry name" value="PRK05287.1-4"/>
    <property type="match status" value="1"/>
</dbReference>
<dbReference type="Gene3D" id="1.10.3900.10">
    <property type="entry name" value="YacF-like"/>
    <property type="match status" value="1"/>
</dbReference>
<dbReference type="GO" id="GO:0032153">
    <property type="term" value="C:cell division site"/>
    <property type="evidence" value="ECO:0007669"/>
    <property type="project" value="TreeGrafter"/>
</dbReference>
<evidence type="ECO:0000256" key="5">
    <source>
        <dbReference type="HAMAP-Rule" id="MF_01092"/>
    </source>
</evidence>
<evidence type="ECO:0000256" key="3">
    <source>
        <dbReference type="ARBA" id="ARBA00023210"/>
    </source>
</evidence>